<dbReference type="PANTHER" id="PTHR11559">
    <property type="entry name" value="CARBOXYLESTERASE"/>
    <property type="match status" value="1"/>
</dbReference>
<evidence type="ECO:0000256" key="8">
    <source>
        <dbReference type="PIRSR" id="PIRSR600997-1"/>
    </source>
</evidence>
<dbReference type="SUPFAM" id="SSF53474">
    <property type="entry name" value="alpha/beta-Hydrolases"/>
    <property type="match status" value="1"/>
</dbReference>
<evidence type="ECO:0000256" key="4">
    <source>
        <dbReference type="ARBA" id="ARBA00022867"/>
    </source>
</evidence>
<evidence type="ECO:0000313" key="11">
    <source>
        <dbReference type="EMBL" id="BAD91555.1"/>
    </source>
</evidence>
<evidence type="ECO:0000259" key="10">
    <source>
        <dbReference type="Pfam" id="PF00135"/>
    </source>
</evidence>
<dbReference type="EC" id="3.1.1.-" evidence="9"/>
<feature type="active site" description="Charge relay system" evidence="8">
    <location>
        <position position="464"/>
    </location>
</feature>
<feature type="domain" description="Carboxylesterase type B" evidence="10">
    <location>
        <begin position="29"/>
        <end position="513"/>
    </location>
</feature>
<evidence type="ECO:0000256" key="9">
    <source>
        <dbReference type="RuleBase" id="RU361235"/>
    </source>
</evidence>
<evidence type="ECO:0000256" key="3">
    <source>
        <dbReference type="ARBA" id="ARBA00022801"/>
    </source>
</evidence>
<dbReference type="InterPro" id="IPR029058">
    <property type="entry name" value="AB_hydrolase_fold"/>
</dbReference>
<dbReference type="EMBL" id="AB208651">
    <property type="protein sequence ID" value="BAD91555.1"/>
    <property type="molecule type" value="mRNA"/>
</dbReference>
<name>Q59HJ2_ATHRO</name>
<dbReference type="PRINTS" id="PR00878">
    <property type="entry name" value="CHOLNESTRASE"/>
</dbReference>
<evidence type="ECO:0000256" key="2">
    <source>
        <dbReference type="ARBA" id="ARBA00022487"/>
    </source>
</evidence>
<organism evidence="11">
    <name type="scientific">Athalia rosae</name>
    <name type="common">Turnip sawfly</name>
    <dbReference type="NCBI Taxonomy" id="37344"/>
    <lineage>
        <taxon>Eukaryota</taxon>
        <taxon>Metazoa</taxon>
        <taxon>Ecdysozoa</taxon>
        <taxon>Arthropoda</taxon>
        <taxon>Hexapoda</taxon>
        <taxon>Insecta</taxon>
        <taxon>Pterygota</taxon>
        <taxon>Neoptera</taxon>
        <taxon>Endopterygota</taxon>
        <taxon>Hymenoptera</taxon>
        <taxon>Tenthredinoidea</taxon>
        <taxon>Athaliidae</taxon>
        <taxon>Athalia</taxon>
    </lineage>
</organism>
<dbReference type="InterPro" id="IPR019819">
    <property type="entry name" value="Carboxylesterase_B_CS"/>
</dbReference>
<keyword evidence="2" id="KW-0719">Serine esterase</keyword>
<comment type="similarity">
    <text evidence="1 9">Belongs to the type-B carboxylesterase/lipase family.</text>
</comment>
<proteinExistence type="evidence at transcript level"/>
<keyword evidence="4" id="KW-0531">Neurotransmitter degradation</keyword>
<keyword evidence="3 9" id="KW-0378">Hydrolase</keyword>
<dbReference type="InterPro" id="IPR002018">
    <property type="entry name" value="CarbesteraseB"/>
</dbReference>
<evidence type="ECO:0000256" key="5">
    <source>
        <dbReference type="ARBA" id="ARBA00023157"/>
    </source>
</evidence>
<sequence>MKKLTTIVPVLSFVIVFLYNRHFTYDYVEVQIDKGILKGFKTTTGRSNADYYAFKGIPYAKPPVGERRFKAPQEEAAWAGVRDALSHGNVCPHLDLAFGFLRGQEDCLYLNVYTPSVSSEGPLLPVMVWIHGGGFVLGSGNEEVYGSNYLLEAEVVLVTLNYRLGALGFLSIEDDEAPGNAGLKDQVAALRWVRRNIKHFGGDPERVTLFGESAGGASVHLHLLSPLSAGLFSQAIGQSGSGANPWVISHNVSNNTIRLAECLGAKNIDGDKRLALQFLKTAPYGDIIKIQSTLRTSEEVRTRVAFLYTPSVETGVNVDEAFLPDHPMEIIRSGKFNKVPYITGYTSHEGYLFMKELTKPETMNAAYEDTARYVPRDIKNEEFRNALGKSIRTFYFEDKPIGTDNISNLVDLYTDTTFVAGINIATKLQLSVGQSPIYFYPFSYDGGLNLLKYFFKISLPGAAHGDELGYLFNHQLLFWRKAEPASEDEDVMLMMVRLWTNFAKYGNPTPKGDWTGSRLEAYNGGQIQLFAHLRKG</sequence>
<dbReference type="Pfam" id="PF00135">
    <property type="entry name" value="COesterase"/>
    <property type="match status" value="1"/>
</dbReference>
<keyword evidence="6" id="KW-0325">Glycoprotein</keyword>
<dbReference type="ESTHER" id="9hyme-q59hj2">
    <property type="family name" value="Carb_B_Arthropoda"/>
</dbReference>
<dbReference type="InterPro" id="IPR050309">
    <property type="entry name" value="Type-B_Carboxylest/Lipase"/>
</dbReference>
<dbReference type="Gene3D" id="3.40.50.1820">
    <property type="entry name" value="alpha/beta hydrolase"/>
    <property type="match status" value="1"/>
</dbReference>
<dbReference type="GO" id="GO:0003990">
    <property type="term" value="F:acetylcholinesterase activity"/>
    <property type="evidence" value="ECO:0007669"/>
    <property type="project" value="UniProtKB-EC"/>
</dbReference>
<reference evidence="11" key="1">
    <citation type="submission" date="2005-03" db="EMBL/GenBank/DDBJ databases">
        <title>carboxylesterase of athalia rosae.</title>
        <authorList>
            <person name="Tan A."/>
            <person name="Shiotsuki T."/>
        </authorList>
    </citation>
    <scope>NUCLEOTIDE SEQUENCE</scope>
</reference>
<dbReference type="PROSITE" id="PS00122">
    <property type="entry name" value="CARBOXYLESTERASE_B_1"/>
    <property type="match status" value="1"/>
</dbReference>
<feature type="active site" description="Charge relay system" evidence="8">
    <location>
        <position position="349"/>
    </location>
</feature>
<feature type="active site" description="Acyl-ester intermediate" evidence="8">
    <location>
        <position position="213"/>
    </location>
</feature>
<evidence type="ECO:0000256" key="7">
    <source>
        <dbReference type="ARBA" id="ARBA00048484"/>
    </source>
</evidence>
<evidence type="ECO:0000256" key="1">
    <source>
        <dbReference type="ARBA" id="ARBA00005964"/>
    </source>
</evidence>
<accession>Q59HJ2</accession>
<dbReference type="AlphaFoldDB" id="Q59HJ2"/>
<comment type="catalytic activity">
    <reaction evidence="7">
        <text>acetylcholine + H2O = choline + acetate + H(+)</text>
        <dbReference type="Rhea" id="RHEA:17561"/>
        <dbReference type="ChEBI" id="CHEBI:15354"/>
        <dbReference type="ChEBI" id="CHEBI:15355"/>
        <dbReference type="ChEBI" id="CHEBI:15377"/>
        <dbReference type="ChEBI" id="CHEBI:15378"/>
        <dbReference type="ChEBI" id="CHEBI:30089"/>
        <dbReference type="EC" id="3.1.1.7"/>
    </reaction>
</comment>
<gene>
    <name evidence="11" type="primary">COE</name>
</gene>
<dbReference type="InterPro" id="IPR000997">
    <property type="entry name" value="Cholinesterase"/>
</dbReference>
<protein>
    <recommendedName>
        <fullName evidence="9">Carboxylic ester hydrolase</fullName>
        <ecNumber evidence="9">3.1.1.-</ecNumber>
    </recommendedName>
</protein>
<dbReference type="PROSITE" id="PS00941">
    <property type="entry name" value="CARBOXYLESTERASE_B_2"/>
    <property type="match status" value="1"/>
</dbReference>
<dbReference type="InterPro" id="IPR019826">
    <property type="entry name" value="Carboxylesterase_B_AS"/>
</dbReference>
<keyword evidence="5" id="KW-1015">Disulfide bond</keyword>
<evidence type="ECO:0000256" key="6">
    <source>
        <dbReference type="ARBA" id="ARBA00023180"/>
    </source>
</evidence>